<accession>A0A0F9UTB2</accession>
<sequence length="378" mass="40722">MTEHAARKKIALMPGDGIGHEVMAAADAVLKALHKIEPLPLDWETLAWPSTAWHQAHGEMMPEDALQQVQRYDALLLGALGDPGPISDAQRYRLPDSISLAPLLTFRKGLQLWACERPARLLPGAPQYLADPRAADVDMLVIRENSEGEYVNQGGRLNRGTAQEVATQLEVFTRHGTERLIRHAFRRAQQRLAARPQGSAAFFCAEKGSAGAQVCLITKRNAQPFWGDMYTEVFAEVAKEFPDIGVHHELVDAACMKFVQSPWAFDVVVASNLHGDILTDLAAVLSGGLGLAPSCNINPDSREMPALFEPTHGSAPDIAGQGKANPAAMLLTTAMMLDWVGCAQAAERLRMAVAKDLVAAAGAQRTCQEVTAGVIGGL</sequence>
<dbReference type="GO" id="GO:0000287">
    <property type="term" value="F:magnesium ion binding"/>
    <property type="evidence" value="ECO:0007669"/>
    <property type="project" value="InterPro"/>
</dbReference>
<dbReference type="SMART" id="SM01329">
    <property type="entry name" value="Iso_dh"/>
    <property type="match status" value="1"/>
</dbReference>
<evidence type="ECO:0000313" key="8">
    <source>
        <dbReference type="EMBL" id="KKN94944.1"/>
    </source>
</evidence>
<dbReference type="AlphaFoldDB" id="A0A0F9UTB2"/>
<dbReference type="SUPFAM" id="SSF53659">
    <property type="entry name" value="Isocitrate/Isopropylmalate dehydrogenase-like"/>
    <property type="match status" value="1"/>
</dbReference>
<dbReference type="GO" id="GO:0051287">
    <property type="term" value="F:NAD binding"/>
    <property type="evidence" value="ECO:0007669"/>
    <property type="project" value="InterPro"/>
</dbReference>
<dbReference type="PANTHER" id="PTHR43275:SF1">
    <property type="entry name" value="D-MALATE DEHYDROGENASE [DECARBOXYLATING]"/>
    <property type="match status" value="1"/>
</dbReference>
<dbReference type="InterPro" id="IPR050501">
    <property type="entry name" value="ICDH/IPMDH"/>
</dbReference>
<reference evidence="8" key="1">
    <citation type="journal article" date="2015" name="Nature">
        <title>Complex archaea that bridge the gap between prokaryotes and eukaryotes.</title>
        <authorList>
            <person name="Spang A."/>
            <person name="Saw J.H."/>
            <person name="Jorgensen S.L."/>
            <person name="Zaremba-Niedzwiedzka K."/>
            <person name="Martijn J."/>
            <person name="Lind A.E."/>
            <person name="van Eijk R."/>
            <person name="Schleper C."/>
            <person name="Guy L."/>
            <person name="Ettema T.J."/>
        </authorList>
    </citation>
    <scope>NUCLEOTIDE SEQUENCE</scope>
</reference>
<keyword evidence="5" id="KW-0520">NAD</keyword>
<dbReference type="PROSITE" id="PS00470">
    <property type="entry name" value="IDH_IMDH"/>
    <property type="match status" value="1"/>
</dbReference>
<protein>
    <recommendedName>
        <fullName evidence="7">Isopropylmalate dehydrogenase-like domain-containing protein</fullName>
    </recommendedName>
</protein>
<name>A0A0F9UTB2_9ZZZZ</name>
<dbReference type="InterPro" id="IPR019818">
    <property type="entry name" value="IsoCit/isopropylmalate_DH_CS"/>
</dbReference>
<dbReference type="PANTHER" id="PTHR43275">
    <property type="entry name" value="D-MALATE DEHYDROGENASE [DECARBOXYLATING]"/>
    <property type="match status" value="1"/>
</dbReference>
<keyword evidence="4" id="KW-0560">Oxidoreductase</keyword>
<evidence type="ECO:0000256" key="4">
    <source>
        <dbReference type="ARBA" id="ARBA00023002"/>
    </source>
</evidence>
<evidence type="ECO:0000256" key="2">
    <source>
        <dbReference type="ARBA" id="ARBA00001946"/>
    </source>
</evidence>
<comment type="caution">
    <text evidence="8">The sequence shown here is derived from an EMBL/GenBank/DDBJ whole genome shotgun (WGS) entry which is preliminary data.</text>
</comment>
<comment type="cofactor">
    <cofactor evidence="1">
        <name>Mn(2+)</name>
        <dbReference type="ChEBI" id="CHEBI:29035"/>
    </cofactor>
</comment>
<proteinExistence type="predicted"/>
<evidence type="ECO:0000256" key="5">
    <source>
        <dbReference type="ARBA" id="ARBA00023027"/>
    </source>
</evidence>
<dbReference type="GO" id="GO:0016616">
    <property type="term" value="F:oxidoreductase activity, acting on the CH-OH group of donors, NAD or NADP as acceptor"/>
    <property type="evidence" value="ECO:0007669"/>
    <property type="project" value="InterPro"/>
</dbReference>
<evidence type="ECO:0000256" key="6">
    <source>
        <dbReference type="ARBA" id="ARBA00023211"/>
    </source>
</evidence>
<keyword evidence="3" id="KW-0479">Metal-binding</keyword>
<evidence type="ECO:0000256" key="3">
    <source>
        <dbReference type="ARBA" id="ARBA00022723"/>
    </source>
</evidence>
<gene>
    <name evidence="8" type="ORF">LCGC14_0182710</name>
</gene>
<feature type="domain" description="Isopropylmalate dehydrogenase-like" evidence="7">
    <location>
        <begin position="9"/>
        <end position="374"/>
    </location>
</feature>
<dbReference type="EMBL" id="LAZR01000074">
    <property type="protein sequence ID" value="KKN94944.1"/>
    <property type="molecule type" value="Genomic_DNA"/>
</dbReference>
<dbReference type="InterPro" id="IPR024084">
    <property type="entry name" value="IsoPropMal-DH-like_dom"/>
</dbReference>
<organism evidence="8">
    <name type="scientific">marine sediment metagenome</name>
    <dbReference type="NCBI Taxonomy" id="412755"/>
    <lineage>
        <taxon>unclassified sequences</taxon>
        <taxon>metagenomes</taxon>
        <taxon>ecological metagenomes</taxon>
    </lineage>
</organism>
<comment type="cofactor">
    <cofactor evidence="2">
        <name>Mg(2+)</name>
        <dbReference type="ChEBI" id="CHEBI:18420"/>
    </cofactor>
</comment>
<keyword evidence="6" id="KW-0464">Manganese</keyword>
<evidence type="ECO:0000256" key="1">
    <source>
        <dbReference type="ARBA" id="ARBA00001936"/>
    </source>
</evidence>
<dbReference type="Gene3D" id="3.40.718.10">
    <property type="entry name" value="Isopropylmalate Dehydrogenase"/>
    <property type="match status" value="1"/>
</dbReference>
<evidence type="ECO:0000259" key="7">
    <source>
        <dbReference type="SMART" id="SM01329"/>
    </source>
</evidence>
<dbReference type="Pfam" id="PF00180">
    <property type="entry name" value="Iso_dh"/>
    <property type="match status" value="1"/>
</dbReference>